<evidence type="ECO:0000259" key="4">
    <source>
        <dbReference type="PROSITE" id="PS50967"/>
    </source>
</evidence>
<dbReference type="GO" id="GO:0071037">
    <property type="term" value="P:nuclear polyadenylation-dependent snRNA catabolic process"/>
    <property type="evidence" value="ECO:0007669"/>
    <property type="project" value="TreeGrafter"/>
</dbReference>
<dbReference type="PROSITE" id="PS50967">
    <property type="entry name" value="HRDC"/>
    <property type="match status" value="1"/>
</dbReference>
<dbReference type="InterPro" id="IPR045092">
    <property type="entry name" value="Rrp6-like"/>
</dbReference>
<comment type="subcellular location">
    <subcellularLocation>
        <location evidence="1">Nucleus</location>
    </subcellularLocation>
</comment>
<feature type="region of interest" description="Disordered" evidence="3">
    <location>
        <begin position="772"/>
        <end position="924"/>
    </location>
</feature>
<sequence length="924" mass="103250">MDTDPSQSQPQSTKHKAETLQRFTSGPLSSSLSKLSGSSRGIPSDKDFHFYYNFAEFKSPVKAISDDAELMLRAIGSSSAQLWGKEMEFPRGDLDDAYDWLVSANDEVFERFDVSVDDFRRARKEEEEGGPSGMVAIAEDSESGFQLVYGKHKKKGLLSQVVVEEKDRVESSVKVASRDKKTMGGKPKVPFHVPSIPRPQDKFKIVVNNSNQPFDHVWLQRSEDESRFIHPLEKFSILDFVDKNVGHVEPVKPRPIESTPFKLVEEVMDLKELAAKLRGVTEFAVDLEHNHYRSFQGLTCLMQISTRTEDFVVDTLKLRIHIGPYLREVFKDPAKKKVMHGADRDIVWLQRDFGIYVCNLFDTGQAWQRYQNADWRIRPIPDEMLRYAREDTHYLLYIYDLLRIRLLSASTESENSYDLLVEVYKRSGDLCMQLYEKELLTESSFLYVYGVQGADLNAQQLAIVAGLCEWRDVVARAEDESTGYVLPNKTLLEIAKQMPVTTSKLRRLVNSKHPYVERSLGSVVSIIKHSMQNAAAFEETVELIKEWRTQTASEENMVPADGNEALPPEAPETVKSVTAAQNCGGGISMDDDMSGNPPDSVHLRGSLGLGNNIAGICRYGQERASEHFGENGHKMSQADNHVSGLPSGSPIISGQISETNRNLKVSHAGAGATVQVLKKPSRAFGAFLGNSTAKRKFDTGTQASSIDKEEIKLEQIKSSVNLPFHSFVPRDEPLQLVVEEPAKVSQRLLHEEPSSIQAQSSSLEDVILLEEKEEEDSDDEKEGGGANVEKSTTIETKNEQLETDDGDETMSLGDLSSSFQNCFKSISETRKAKQPVKPKESGGFLELKPFDYESARKQAWLGDEPDAEMGEKSEGGRRSRAGKADKKKSSTVGQSRNDEESGGFQQGRRRQAFPASGNRSATFR</sequence>
<feature type="region of interest" description="Disordered" evidence="3">
    <location>
        <begin position="582"/>
        <end position="604"/>
    </location>
</feature>
<dbReference type="Proteomes" id="UP000626092">
    <property type="component" value="Unassembled WGS sequence"/>
</dbReference>
<dbReference type="Pfam" id="PF01612">
    <property type="entry name" value="DNA_pol_A_exo1"/>
    <property type="match status" value="2"/>
</dbReference>
<gene>
    <name evidence="5" type="ORF">RHSIM_Rhsim03G0051100</name>
</gene>
<dbReference type="Pfam" id="PF00570">
    <property type="entry name" value="HRDC"/>
    <property type="match status" value="1"/>
</dbReference>
<feature type="domain" description="HRDC" evidence="4">
    <location>
        <begin position="457"/>
        <end position="537"/>
    </location>
</feature>
<dbReference type="EMBL" id="WJXA01000003">
    <property type="protein sequence ID" value="KAF7149011.1"/>
    <property type="molecule type" value="Genomic_DNA"/>
</dbReference>
<feature type="compositionally biased region" description="Polar residues" evidence="3">
    <location>
        <begin position="814"/>
        <end position="826"/>
    </location>
</feature>
<dbReference type="PANTHER" id="PTHR12124">
    <property type="entry name" value="POLYMYOSITIS/SCLERODERMA AUTOANTIGEN-RELATED"/>
    <property type="match status" value="1"/>
</dbReference>
<evidence type="ECO:0000256" key="2">
    <source>
        <dbReference type="ARBA" id="ARBA00023242"/>
    </source>
</evidence>
<dbReference type="GO" id="GO:0000176">
    <property type="term" value="C:nuclear exosome (RNase complex)"/>
    <property type="evidence" value="ECO:0007669"/>
    <property type="project" value="TreeGrafter"/>
</dbReference>
<evidence type="ECO:0000256" key="3">
    <source>
        <dbReference type="SAM" id="MobiDB-lite"/>
    </source>
</evidence>
<dbReference type="GO" id="GO:0071044">
    <property type="term" value="P:histone mRNA catabolic process"/>
    <property type="evidence" value="ECO:0007669"/>
    <property type="project" value="TreeGrafter"/>
</dbReference>
<dbReference type="Gene3D" id="3.30.420.10">
    <property type="entry name" value="Ribonuclease H-like superfamily/Ribonuclease H"/>
    <property type="match status" value="1"/>
</dbReference>
<dbReference type="FunFam" id="1.10.150.80:FF:000001">
    <property type="entry name" value="Putative exosome component 10"/>
    <property type="match status" value="1"/>
</dbReference>
<name>A0A834H740_RHOSS</name>
<dbReference type="GO" id="GO:0000467">
    <property type="term" value="P:exonucleolytic trimming to generate mature 3'-end of 5.8S rRNA from tricistronic rRNA transcript (SSU-rRNA, 5.8S rRNA, LSU-rRNA)"/>
    <property type="evidence" value="ECO:0007669"/>
    <property type="project" value="InterPro"/>
</dbReference>
<dbReference type="InterPro" id="IPR036397">
    <property type="entry name" value="RNaseH_sf"/>
</dbReference>
<organism evidence="5 6">
    <name type="scientific">Rhododendron simsii</name>
    <name type="common">Sims's rhododendron</name>
    <dbReference type="NCBI Taxonomy" id="118357"/>
    <lineage>
        <taxon>Eukaryota</taxon>
        <taxon>Viridiplantae</taxon>
        <taxon>Streptophyta</taxon>
        <taxon>Embryophyta</taxon>
        <taxon>Tracheophyta</taxon>
        <taxon>Spermatophyta</taxon>
        <taxon>Magnoliopsida</taxon>
        <taxon>eudicotyledons</taxon>
        <taxon>Gunneridae</taxon>
        <taxon>Pentapetalae</taxon>
        <taxon>asterids</taxon>
        <taxon>Ericales</taxon>
        <taxon>Ericaceae</taxon>
        <taxon>Ericoideae</taxon>
        <taxon>Rhodoreae</taxon>
        <taxon>Rhododendron</taxon>
    </lineage>
</organism>
<comment type="caution">
    <text evidence="5">The sequence shown here is derived from an EMBL/GenBank/DDBJ whole genome shotgun (WGS) entry which is preliminary data.</text>
</comment>
<evidence type="ECO:0000313" key="6">
    <source>
        <dbReference type="Proteomes" id="UP000626092"/>
    </source>
</evidence>
<dbReference type="GO" id="GO:0000166">
    <property type="term" value="F:nucleotide binding"/>
    <property type="evidence" value="ECO:0007669"/>
    <property type="project" value="InterPro"/>
</dbReference>
<dbReference type="GO" id="GO:0003727">
    <property type="term" value="F:single-stranded RNA binding"/>
    <property type="evidence" value="ECO:0007669"/>
    <property type="project" value="TreeGrafter"/>
</dbReference>
<dbReference type="InterPro" id="IPR012337">
    <property type="entry name" value="RNaseH-like_sf"/>
</dbReference>
<evidence type="ECO:0000313" key="5">
    <source>
        <dbReference type="EMBL" id="KAF7149011.1"/>
    </source>
</evidence>
<dbReference type="AlphaFoldDB" id="A0A834H740"/>
<dbReference type="GO" id="GO:0005730">
    <property type="term" value="C:nucleolus"/>
    <property type="evidence" value="ECO:0007669"/>
    <property type="project" value="TreeGrafter"/>
</dbReference>
<dbReference type="OrthoDB" id="2250022at2759"/>
<dbReference type="GO" id="GO:0000175">
    <property type="term" value="F:3'-5'-RNA exonuclease activity"/>
    <property type="evidence" value="ECO:0007669"/>
    <property type="project" value="InterPro"/>
</dbReference>
<feature type="compositionally biased region" description="Polar residues" evidence="3">
    <location>
        <begin position="1"/>
        <end position="12"/>
    </location>
</feature>
<feature type="compositionally biased region" description="Acidic residues" evidence="3">
    <location>
        <begin position="772"/>
        <end position="781"/>
    </location>
</feature>
<feature type="region of interest" description="Disordered" evidence="3">
    <location>
        <begin position="1"/>
        <end position="43"/>
    </location>
</feature>
<dbReference type="Gene3D" id="1.10.150.80">
    <property type="entry name" value="HRDC domain"/>
    <property type="match status" value="1"/>
</dbReference>
<keyword evidence="2" id="KW-0539">Nucleus</keyword>
<dbReference type="GO" id="GO:0071039">
    <property type="term" value="P:nuclear polyadenylation-dependent CUT catabolic process"/>
    <property type="evidence" value="ECO:0007669"/>
    <property type="project" value="TreeGrafter"/>
</dbReference>
<dbReference type="InterPro" id="IPR002562">
    <property type="entry name" value="3'-5'_exonuclease_dom"/>
</dbReference>
<reference evidence="5" key="1">
    <citation type="submission" date="2019-11" db="EMBL/GenBank/DDBJ databases">
        <authorList>
            <person name="Liu Y."/>
            <person name="Hou J."/>
            <person name="Li T.-Q."/>
            <person name="Guan C.-H."/>
            <person name="Wu X."/>
            <person name="Wu H.-Z."/>
            <person name="Ling F."/>
            <person name="Zhang R."/>
            <person name="Shi X.-G."/>
            <person name="Ren J.-P."/>
            <person name="Chen E.-F."/>
            <person name="Sun J.-M."/>
        </authorList>
    </citation>
    <scope>NUCLEOTIDE SEQUENCE</scope>
    <source>
        <strain evidence="5">Adult_tree_wgs_1</strain>
        <tissue evidence="5">Leaves</tissue>
    </source>
</reference>
<dbReference type="SMART" id="SM00474">
    <property type="entry name" value="35EXOc"/>
    <property type="match status" value="1"/>
</dbReference>
<evidence type="ECO:0000256" key="1">
    <source>
        <dbReference type="ARBA" id="ARBA00004123"/>
    </source>
</evidence>
<dbReference type="GO" id="GO:0071036">
    <property type="term" value="P:nuclear polyadenylation-dependent snoRNA catabolic process"/>
    <property type="evidence" value="ECO:0007669"/>
    <property type="project" value="TreeGrafter"/>
</dbReference>
<feature type="compositionally biased region" description="Low complexity" evidence="3">
    <location>
        <begin position="25"/>
        <end position="41"/>
    </location>
</feature>
<dbReference type="InterPro" id="IPR010997">
    <property type="entry name" value="HRDC-like_sf"/>
</dbReference>
<accession>A0A834H740</accession>
<dbReference type="SUPFAM" id="SSF47819">
    <property type="entry name" value="HRDC-like"/>
    <property type="match status" value="1"/>
</dbReference>
<feature type="compositionally biased region" description="Basic and acidic residues" evidence="3">
    <location>
        <begin position="869"/>
        <end position="888"/>
    </location>
</feature>
<protein>
    <recommendedName>
        <fullName evidence="4">HRDC domain-containing protein</fullName>
    </recommendedName>
</protein>
<proteinExistence type="predicted"/>
<dbReference type="SMART" id="SM00341">
    <property type="entry name" value="HRDC"/>
    <property type="match status" value="1"/>
</dbReference>
<dbReference type="InterPro" id="IPR002121">
    <property type="entry name" value="HRDC_dom"/>
</dbReference>
<dbReference type="GO" id="GO:0071035">
    <property type="term" value="P:nuclear polyadenylation-dependent rRNA catabolic process"/>
    <property type="evidence" value="ECO:0007669"/>
    <property type="project" value="TreeGrafter"/>
</dbReference>
<dbReference type="SUPFAM" id="SSF53098">
    <property type="entry name" value="Ribonuclease H-like"/>
    <property type="match status" value="1"/>
</dbReference>
<dbReference type="PANTHER" id="PTHR12124:SF47">
    <property type="entry name" value="EXOSOME COMPONENT 10"/>
    <property type="match status" value="1"/>
</dbReference>
<dbReference type="GO" id="GO:0071038">
    <property type="term" value="P:TRAMP-dependent tRNA surveillance pathway"/>
    <property type="evidence" value="ECO:0007669"/>
    <property type="project" value="TreeGrafter"/>
</dbReference>
<dbReference type="GO" id="GO:0071051">
    <property type="term" value="P:poly(A)-dependent snoRNA 3'-end processing"/>
    <property type="evidence" value="ECO:0007669"/>
    <property type="project" value="TreeGrafter"/>
</dbReference>
<dbReference type="InterPro" id="IPR044876">
    <property type="entry name" value="HRDC_dom_sf"/>
</dbReference>
<dbReference type="GO" id="GO:0071040">
    <property type="term" value="P:nuclear polyadenylation-dependent antisense transcript catabolic process"/>
    <property type="evidence" value="ECO:0007669"/>
    <property type="project" value="TreeGrafter"/>
</dbReference>
<keyword evidence="6" id="KW-1185">Reference proteome</keyword>